<evidence type="ECO:0000313" key="3">
    <source>
        <dbReference type="Proteomes" id="UP000824890"/>
    </source>
</evidence>
<sequence>MYINLSSSSSLVPLVSGILAGAVRDPSFYFWLRCWVFLAFRFRLVVVLGTEVMHVWICGGQYPRTVALKGSPAVADYDNGRRRTGPAPTSPFSLSMSLLVHSALPQFFLGSAQVLFSMELVQILLVLCLLLAFMVALAVLASGECVLAAVALVDWS</sequence>
<accession>A0ABQ7XBZ2</accession>
<name>A0ABQ7XBZ2_BRANA</name>
<organism evidence="2 3">
    <name type="scientific">Brassica napus</name>
    <name type="common">Rape</name>
    <dbReference type="NCBI Taxonomy" id="3708"/>
    <lineage>
        <taxon>Eukaryota</taxon>
        <taxon>Viridiplantae</taxon>
        <taxon>Streptophyta</taxon>
        <taxon>Embryophyta</taxon>
        <taxon>Tracheophyta</taxon>
        <taxon>Spermatophyta</taxon>
        <taxon>Magnoliopsida</taxon>
        <taxon>eudicotyledons</taxon>
        <taxon>Gunneridae</taxon>
        <taxon>Pentapetalae</taxon>
        <taxon>rosids</taxon>
        <taxon>malvids</taxon>
        <taxon>Brassicales</taxon>
        <taxon>Brassicaceae</taxon>
        <taxon>Brassiceae</taxon>
        <taxon>Brassica</taxon>
    </lineage>
</organism>
<keyword evidence="1" id="KW-0812">Transmembrane</keyword>
<protein>
    <submittedName>
        <fullName evidence="2">Uncharacterized protein</fullName>
    </submittedName>
</protein>
<evidence type="ECO:0000256" key="1">
    <source>
        <dbReference type="SAM" id="Phobius"/>
    </source>
</evidence>
<keyword evidence="1" id="KW-0472">Membrane</keyword>
<keyword evidence="1" id="KW-1133">Transmembrane helix</keyword>
<comment type="caution">
    <text evidence="2">The sequence shown here is derived from an EMBL/GenBank/DDBJ whole genome shotgun (WGS) entry which is preliminary data.</text>
</comment>
<proteinExistence type="predicted"/>
<feature type="transmembrane region" description="Helical" evidence="1">
    <location>
        <begin position="120"/>
        <end position="153"/>
    </location>
</feature>
<gene>
    <name evidence="2" type="ORF">HID58_093155</name>
</gene>
<keyword evidence="3" id="KW-1185">Reference proteome</keyword>
<evidence type="ECO:0000313" key="2">
    <source>
        <dbReference type="EMBL" id="KAH0853476.1"/>
    </source>
</evidence>
<dbReference type="EMBL" id="JAGKQM010000772">
    <property type="protein sequence ID" value="KAH0853476.1"/>
    <property type="molecule type" value="Genomic_DNA"/>
</dbReference>
<dbReference type="Proteomes" id="UP000824890">
    <property type="component" value="Unassembled WGS sequence"/>
</dbReference>
<reference evidence="2 3" key="1">
    <citation type="submission" date="2021-05" db="EMBL/GenBank/DDBJ databases">
        <title>Genome Assembly of Synthetic Allotetraploid Brassica napus Reveals Homoeologous Exchanges between Subgenomes.</title>
        <authorList>
            <person name="Davis J.T."/>
        </authorList>
    </citation>
    <scope>NUCLEOTIDE SEQUENCE [LARGE SCALE GENOMIC DNA]</scope>
    <source>
        <strain evidence="3">cv. Da-Ae</strain>
        <tissue evidence="2">Seedling</tissue>
    </source>
</reference>